<keyword evidence="2" id="KW-0732">Signal</keyword>
<protein>
    <recommendedName>
        <fullName evidence="5">DUF2059 domain-containing protein</fullName>
    </recommendedName>
</protein>
<dbReference type="RefSeq" id="WP_150376572.1">
    <property type="nucleotide sequence ID" value="NZ_CP044067.1"/>
</dbReference>
<evidence type="ECO:0000313" key="3">
    <source>
        <dbReference type="EMBL" id="QET05929.1"/>
    </source>
</evidence>
<feature type="chain" id="PRO_5024821921" description="DUF2059 domain-containing protein" evidence="2">
    <location>
        <begin position="31"/>
        <end position="237"/>
    </location>
</feature>
<evidence type="ECO:0000313" key="4">
    <source>
        <dbReference type="Proteomes" id="UP000322822"/>
    </source>
</evidence>
<organism evidence="3 4">
    <name type="scientific">Cupriavidus pauculus</name>
    <dbReference type="NCBI Taxonomy" id="82633"/>
    <lineage>
        <taxon>Bacteria</taxon>
        <taxon>Pseudomonadati</taxon>
        <taxon>Pseudomonadota</taxon>
        <taxon>Betaproteobacteria</taxon>
        <taxon>Burkholderiales</taxon>
        <taxon>Burkholderiaceae</taxon>
        <taxon>Cupriavidus</taxon>
    </lineage>
</organism>
<evidence type="ECO:0000256" key="1">
    <source>
        <dbReference type="SAM" id="MobiDB-lite"/>
    </source>
</evidence>
<feature type="compositionally biased region" description="Low complexity" evidence="1">
    <location>
        <begin position="46"/>
        <end position="63"/>
    </location>
</feature>
<sequence>MRGIVRRTVSRLSSLALACACMAAVAPAFAETQQLAPQPDPPTESQPPAAASPQPDAARSAPADGVTVIDMNTALTRLIRAMNVSRLMIVGMDRAFARMPDKVGPIPKDKLAACAHAKLTPEMLEQVVRPAFALTFTEPMLPTELSVVFESRFGTKMIDLVIQNKSVDRSSFTADEVEEMNRFAQSPEISAFLRDNGFARLMRSITPYILAAGSQARDACVRELVPREVPVTNPRPA</sequence>
<evidence type="ECO:0000256" key="2">
    <source>
        <dbReference type="SAM" id="SignalP"/>
    </source>
</evidence>
<dbReference type="AlphaFoldDB" id="A0A5P2HFK3"/>
<feature type="region of interest" description="Disordered" evidence="1">
    <location>
        <begin position="33"/>
        <end position="63"/>
    </location>
</feature>
<dbReference type="Proteomes" id="UP000322822">
    <property type="component" value="Chromosome 2"/>
</dbReference>
<gene>
    <name evidence="3" type="ORF">FOB72_28755</name>
</gene>
<proteinExistence type="predicted"/>
<feature type="signal peptide" evidence="2">
    <location>
        <begin position="1"/>
        <end position="30"/>
    </location>
</feature>
<accession>A0A5P2HFK3</accession>
<name>A0A5P2HFK3_9BURK</name>
<evidence type="ECO:0008006" key="5">
    <source>
        <dbReference type="Google" id="ProtNLM"/>
    </source>
</evidence>
<reference evidence="3 4" key="1">
    <citation type="submission" date="2019-09" db="EMBL/GenBank/DDBJ databases">
        <title>FDA dAtabase for Regulatory Grade micrObial Sequences (FDA-ARGOS): Supporting development and validation of Infectious Disease Dx tests.</title>
        <authorList>
            <person name="Sciortino C."/>
            <person name="Tallon L."/>
            <person name="Sadzewicz L."/>
            <person name="Vavikolanu K."/>
            <person name="Mehta A."/>
            <person name="Aluvathingal J."/>
            <person name="Nadendla S."/>
            <person name="Nandy P."/>
            <person name="Geyer C."/>
            <person name="Yan Y."/>
            <person name="Sichtig H."/>
        </authorList>
    </citation>
    <scope>NUCLEOTIDE SEQUENCE [LARGE SCALE GENOMIC DNA]</scope>
    <source>
        <strain evidence="3 4">FDAARGOS_664</strain>
    </source>
</reference>
<dbReference type="EMBL" id="CP044067">
    <property type="protein sequence ID" value="QET05929.1"/>
    <property type="molecule type" value="Genomic_DNA"/>
</dbReference>
<dbReference type="OrthoDB" id="8970197at2"/>